<reference evidence="2 3" key="1">
    <citation type="submission" date="2023-07" db="EMBL/GenBank/DDBJ databases">
        <title>Comparative genomics of wheat-associated soil bacteria to identify genetic determinants of phenazine resistance.</title>
        <authorList>
            <person name="Mouncey N."/>
        </authorList>
    </citation>
    <scope>NUCLEOTIDE SEQUENCE [LARGE SCALE GENOMIC DNA]</scope>
    <source>
        <strain evidence="2 3">W4I19-2</strain>
    </source>
</reference>
<dbReference type="EMBL" id="JAUSYA010000001">
    <property type="protein sequence ID" value="MDQ0687215.1"/>
    <property type="molecule type" value="Genomic_DNA"/>
</dbReference>
<feature type="transmembrane region" description="Helical" evidence="1">
    <location>
        <begin position="40"/>
        <end position="61"/>
    </location>
</feature>
<evidence type="ECO:0000313" key="2">
    <source>
        <dbReference type="EMBL" id="MDQ0687215.1"/>
    </source>
</evidence>
<proteinExistence type="predicted"/>
<dbReference type="RefSeq" id="WP_307047142.1">
    <property type="nucleotide sequence ID" value="NZ_JAUSYA010000001.1"/>
</dbReference>
<keyword evidence="1" id="KW-0472">Membrane</keyword>
<feature type="transmembrane region" description="Helical" evidence="1">
    <location>
        <begin position="108"/>
        <end position="125"/>
    </location>
</feature>
<gene>
    <name evidence="2" type="ORF">QFZ56_006178</name>
</gene>
<keyword evidence="1" id="KW-1133">Transmembrane helix</keyword>
<feature type="transmembrane region" description="Helical" evidence="1">
    <location>
        <begin position="73"/>
        <end position="96"/>
    </location>
</feature>
<protein>
    <submittedName>
        <fullName evidence="2">Ribose/xylose/arabinose/galactoside ABC-type transport system permease subunit</fullName>
    </submittedName>
</protein>
<accession>A0ABU0Q969</accession>
<comment type="caution">
    <text evidence="2">The sequence shown here is derived from an EMBL/GenBank/DDBJ whole genome shotgun (WGS) entry which is preliminary data.</text>
</comment>
<sequence length="143" mass="15095">MATERTVALIALRLAAAGTAVAMGAIHLHLWYDGYRYLDTIGTLFLLNAIGAGLLALALLITPTRLLPVLATLGTLFAAATLVALIVSLTSGLFGFQETLDANLVKPTLAVEAAGCVLLVALALLSRRGRMRPMSFRPLRGPR</sequence>
<dbReference type="Proteomes" id="UP001243364">
    <property type="component" value="Unassembled WGS sequence"/>
</dbReference>
<evidence type="ECO:0000313" key="3">
    <source>
        <dbReference type="Proteomes" id="UP001243364"/>
    </source>
</evidence>
<evidence type="ECO:0000256" key="1">
    <source>
        <dbReference type="SAM" id="Phobius"/>
    </source>
</evidence>
<name>A0ABU0Q969_STRAH</name>
<keyword evidence="3" id="KW-1185">Reference proteome</keyword>
<organism evidence="2 3">
    <name type="scientific">Streptomyces achromogenes</name>
    <dbReference type="NCBI Taxonomy" id="67255"/>
    <lineage>
        <taxon>Bacteria</taxon>
        <taxon>Bacillati</taxon>
        <taxon>Actinomycetota</taxon>
        <taxon>Actinomycetes</taxon>
        <taxon>Kitasatosporales</taxon>
        <taxon>Streptomycetaceae</taxon>
        <taxon>Streptomyces</taxon>
    </lineage>
</organism>
<keyword evidence="1" id="KW-0812">Transmembrane</keyword>